<dbReference type="InterPro" id="IPR043502">
    <property type="entry name" value="DNA/RNA_pol_sf"/>
</dbReference>
<reference evidence="2" key="2">
    <citation type="submission" date="2013-10" db="EMBL/GenBank/DDBJ databases">
        <authorList>
            <person name="Aslett M."/>
        </authorList>
    </citation>
    <scope>NUCLEOTIDE SEQUENCE [LARGE SCALE GENOMIC DNA]</scope>
    <source>
        <strain evidence="2">Houghton</strain>
    </source>
</reference>
<dbReference type="AlphaFoldDB" id="U6K8C5"/>
<evidence type="ECO:0000256" key="1">
    <source>
        <dbReference type="SAM" id="MobiDB-lite"/>
    </source>
</evidence>
<protein>
    <submittedName>
        <fullName evidence="2">Uncharacterized protein</fullName>
    </submittedName>
</protein>
<dbReference type="Proteomes" id="UP000030744">
    <property type="component" value="Unassembled WGS sequence"/>
</dbReference>
<proteinExistence type="predicted"/>
<gene>
    <name evidence="2" type="ORF">EMH_0012500</name>
</gene>
<dbReference type="RefSeq" id="XP_013355002.1">
    <property type="nucleotide sequence ID" value="XM_013499548.1"/>
</dbReference>
<reference evidence="2" key="1">
    <citation type="submission" date="2013-10" db="EMBL/GenBank/DDBJ databases">
        <title>Genomic analysis of the causative agents of coccidiosis in chickens.</title>
        <authorList>
            <person name="Reid A.J."/>
            <person name="Blake D."/>
            <person name="Billington K."/>
            <person name="Browne H."/>
            <person name="Dunn M."/>
            <person name="Hung S."/>
            <person name="Kawahara F."/>
            <person name="Miranda-Saavedra D."/>
            <person name="Mourier T."/>
            <person name="Nagra H."/>
            <person name="Otto T.D."/>
            <person name="Rawlings N."/>
            <person name="Sanchez A."/>
            <person name="Sanders M."/>
            <person name="Subramaniam C."/>
            <person name="Tay Y."/>
            <person name="Dear P."/>
            <person name="Doerig C."/>
            <person name="Gruber A."/>
            <person name="Parkinson J."/>
            <person name="Shirley M."/>
            <person name="Wan K.L."/>
            <person name="Berriman M."/>
            <person name="Tomley F."/>
            <person name="Pain A."/>
        </authorList>
    </citation>
    <scope>NUCLEOTIDE SEQUENCE [LARGE SCALE GENOMIC DNA]</scope>
    <source>
        <strain evidence="2">Houghton</strain>
    </source>
</reference>
<dbReference type="SUPFAM" id="SSF56672">
    <property type="entry name" value="DNA/RNA polymerases"/>
    <property type="match status" value="1"/>
</dbReference>
<sequence>MVTDPSSSGGLAADGVPHPHPQAGVQIPVHPEDWQQTAFHIPTRKLECTWVEPDPAKIEAIQRWLLPLYKGADVQKLVGIVSYYRNIISGFVRIAVYVKPADDSADH</sequence>
<dbReference type="GeneID" id="25376213"/>
<accession>U6K8C5</accession>
<keyword evidence="3" id="KW-1185">Reference proteome</keyword>
<dbReference type="EMBL" id="HG684171">
    <property type="protein sequence ID" value="CDJ32437.1"/>
    <property type="molecule type" value="Genomic_DNA"/>
</dbReference>
<organism evidence="2 3">
    <name type="scientific">Eimeria mitis</name>
    <dbReference type="NCBI Taxonomy" id="44415"/>
    <lineage>
        <taxon>Eukaryota</taxon>
        <taxon>Sar</taxon>
        <taxon>Alveolata</taxon>
        <taxon>Apicomplexa</taxon>
        <taxon>Conoidasida</taxon>
        <taxon>Coccidia</taxon>
        <taxon>Eucoccidiorida</taxon>
        <taxon>Eimeriorina</taxon>
        <taxon>Eimeriidae</taxon>
        <taxon>Eimeria</taxon>
    </lineage>
</organism>
<feature type="region of interest" description="Disordered" evidence="1">
    <location>
        <begin position="1"/>
        <end position="26"/>
    </location>
</feature>
<dbReference type="VEuPathDB" id="ToxoDB:EMH_0012500"/>
<name>U6K8C5_9EIME</name>
<evidence type="ECO:0000313" key="3">
    <source>
        <dbReference type="Proteomes" id="UP000030744"/>
    </source>
</evidence>
<evidence type="ECO:0000313" key="2">
    <source>
        <dbReference type="EMBL" id="CDJ32437.1"/>
    </source>
</evidence>